<comment type="subcellular location">
    <subcellularLocation>
        <location evidence="1">Chromosome</location>
    </subcellularLocation>
</comment>
<dbReference type="PaxDb" id="3847-GLYMA18G04640.1"/>
<keyword evidence="7" id="KW-0131">Cell cycle</keyword>
<dbReference type="OrthoDB" id="27187at2759"/>
<dbReference type="GeneID" id="100812144"/>
<dbReference type="Pfam" id="PF12719">
    <property type="entry name" value="Cnd3"/>
    <property type="match status" value="1"/>
</dbReference>
<dbReference type="PANTHER" id="PTHR14418:SF5">
    <property type="entry name" value="CONDENSIN COMPLEX SUBUNIT 3"/>
    <property type="match status" value="1"/>
</dbReference>
<dbReference type="InterPro" id="IPR016024">
    <property type="entry name" value="ARM-type_fold"/>
</dbReference>
<feature type="domain" description="Nuclear condensin complex subunit 3 C-terminal" evidence="9">
    <location>
        <begin position="584"/>
        <end position="933"/>
    </location>
</feature>
<keyword evidence="5" id="KW-0498">Mitosis</keyword>
<evidence type="ECO:0000256" key="1">
    <source>
        <dbReference type="ARBA" id="ARBA00004286"/>
    </source>
</evidence>
<dbReference type="KEGG" id="gmx:100812144"/>
<dbReference type="GO" id="GO:0051301">
    <property type="term" value="P:cell division"/>
    <property type="evidence" value="ECO:0007669"/>
    <property type="project" value="UniProtKB-KW"/>
</dbReference>
<keyword evidence="12" id="KW-1185">Reference proteome</keyword>
<name>I1MZF2_SOYBN</name>
<keyword evidence="4" id="KW-0132">Cell division</keyword>
<evidence type="ECO:0000256" key="8">
    <source>
        <dbReference type="SAM" id="MobiDB-lite"/>
    </source>
</evidence>
<proteinExistence type="inferred from homology"/>
<dbReference type="PANTHER" id="PTHR14418">
    <property type="entry name" value="CONDENSIN COMPLEX SUBUNIT 3-RELATED"/>
    <property type="match status" value="1"/>
</dbReference>
<evidence type="ECO:0000313" key="10">
    <source>
        <dbReference type="EMBL" id="KRG97946.1"/>
    </source>
</evidence>
<dbReference type="Proteomes" id="UP000008827">
    <property type="component" value="Chromosome 18"/>
</dbReference>
<dbReference type="EnsemblPlants" id="KRG97946">
    <property type="protein sequence ID" value="KRG97946"/>
    <property type="gene ID" value="GLYMA_18G041000"/>
</dbReference>
<evidence type="ECO:0000256" key="7">
    <source>
        <dbReference type="ARBA" id="ARBA00023306"/>
    </source>
</evidence>
<reference evidence="10 11" key="1">
    <citation type="journal article" date="2010" name="Nature">
        <title>Genome sequence of the palaeopolyploid soybean.</title>
        <authorList>
            <person name="Schmutz J."/>
            <person name="Cannon S.B."/>
            <person name="Schlueter J."/>
            <person name="Ma J."/>
            <person name="Mitros T."/>
            <person name="Nelson W."/>
            <person name="Hyten D.L."/>
            <person name="Song Q."/>
            <person name="Thelen J.J."/>
            <person name="Cheng J."/>
            <person name="Xu D."/>
            <person name="Hellsten U."/>
            <person name="May G.D."/>
            <person name="Yu Y."/>
            <person name="Sakurai T."/>
            <person name="Umezawa T."/>
            <person name="Bhattacharyya M.K."/>
            <person name="Sandhu D."/>
            <person name="Valliyodan B."/>
            <person name="Lindquist E."/>
            <person name="Peto M."/>
            <person name="Grant D."/>
            <person name="Shu S."/>
            <person name="Goodstein D."/>
            <person name="Barry K."/>
            <person name="Futrell-Griggs M."/>
            <person name="Abernathy B."/>
            <person name="Du J."/>
            <person name="Tian Z."/>
            <person name="Zhu L."/>
            <person name="Gill N."/>
            <person name="Joshi T."/>
            <person name="Libault M."/>
            <person name="Sethuraman A."/>
            <person name="Zhang X.-C."/>
            <person name="Shinozaki K."/>
            <person name="Nguyen H.T."/>
            <person name="Wing R.A."/>
            <person name="Cregan P."/>
            <person name="Specht J."/>
            <person name="Grimwood J."/>
            <person name="Rokhsar D."/>
            <person name="Stacey G."/>
            <person name="Shoemaker R.C."/>
            <person name="Jackson S.A."/>
        </authorList>
    </citation>
    <scope>NUCLEOTIDE SEQUENCE [LARGE SCALE GENOMIC DNA]</scope>
    <source>
        <strain evidence="11">cv. Williams 82</strain>
        <tissue evidence="10">Callus</tissue>
    </source>
</reference>
<gene>
    <name evidence="11" type="primary">LOC100812144</name>
    <name evidence="10" type="ORF">GLYMA_18G041000</name>
</gene>
<dbReference type="Gramene" id="KRG97946">
    <property type="protein sequence ID" value="KRG97946"/>
    <property type="gene ID" value="GLYMA_18G041000"/>
</dbReference>
<dbReference type="RefSeq" id="XP_003552880.1">
    <property type="nucleotide sequence ID" value="XM_003552832.5"/>
</dbReference>
<dbReference type="GO" id="GO:0000796">
    <property type="term" value="C:condensin complex"/>
    <property type="evidence" value="ECO:0007669"/>
    <property type="project" value="InterPro"/>
</dbReference>
<protein>
    <recommendedName>
        <fullName evidence="9">Nuclear condensin complex subunit 3 C-terminal domain-containing protein</fullName>
    </recommendedName>
</protein>
<organism evidence="10">
    <name type="scientific">Glycine max</name>
    <name type="common">Soybean</name>
    <name type="synonym">Glycine hispida</name>
    <dbReference type="NCBI Taxonomy" id="3847"/>
    <lineage>
        <taxon>Eukaryota</taxon>
        <taxon>Viridiplantae</taxon>
        <taxon>Streptophyta</taxon>
        <taxon>Embryophyta</taxon>
        <taxon>Tracheophyta</taxon>
        <taxon>Spermatophyta</taxon>
        <taxon>Magnoliopsida</taxon>
        <taxon>eudicotyledons</taxon>
        <taxon>Gunneridae</taxon>
        <taxon>Pentapetalae</taxon>
        <taxon>rosids</taxon>
        <taxon>fabids</taxon>
        <taxon>Fabales</taxon>
        <taxon>Fabaceae</taxon>
        <taxon>Papilionoideae</taxon>
        <taxon>50 kb inversion clade</taxon>
        <taxon>NPAAA clade</taxon>
        <taxon>indigoferoid/millettioid clade</taxon>
        <taxon>Phaseoleae</taxon>
        <taxon>Glycine</taxon>
        <taxon>Glycine subgen. Soja</taxon>
    </lineage>
</organism>
<dbReference type="AlphaFoldDB" id="I1MZF2"/>
<dbReference type="Gene3D" id="1.25.10.10">
    <property type="entry name" value="Leucine-rich Repeat Variant"/>
    <property type="match status" value="1"/>
</dbReference>
<feature type="compositionally biased region" description="Polar residues" evidence="8">
    <location>
        <begin position="1045"/>
        <end position="1057"/>
    </location>
</feature>
<dbReference type="InterPro" id="IPR011989">
    <property type="entry name" value="ARM-like"/>
</dbReference>
<dbReference type="STRING" id="3847.I1MZF2"/>
<dbReference type="HOGENOM" id="CLU_009755_0_0_1"/>
<dbReference type="InterPro" id="IPR027165">
    <property type="entry name" value="CND3"/>
</dbReference>
<dbReference type="GO" id="GO:0007076">
    <property type="term" value="P:mitotic chromosome condensation"/>
    <property type="evidence" value="ECO:0000318"/>
    <property type="project" value="GO_Central"/>
</dbReference>
<sequence length="1096" mass="122643">MELQDINALSMYVSRNGPNKLKRQLPLKFKTKTPRLRFRSEFRIHSHTPFHIHFIFTMAVREERVTEENDAEEAKRLMLKIAAILDEARTSYATHNRKLKELSLLRSKSSSHSHFFSGFSKTITPLFDFQRRLASADRIVSFVSAFAATAAASGDFLDHFLKFLLAAAAASNKTARFRACQIVSEIILRLPDDAEVSNEIWDEVIEWMKVRVRDKIPVVRTFAVRALSRFVNDSVNSDILDLFLEVLPLEQNADVRKMIVLSLPPSSATSQVIIDCTLDVSESVRKAAYCVLANKFPLQSLSIKLRTVILRRGLADRSVAVSKECFKLLKDEWLMKCCNGDPIELLKYLDVETYESVSESVMEALLKAGLVELQNGASIQQYISSNGDRTEGDSVHCPPSIQPMEAEAALYWRTVCKHLQSEAHAKGSDAAATMGTEAEVYAAEASDKNDLLEKILPATVGEYIELVRAHTNAGSNHRFACRQLLLLGAMFDFSDVTNRKTAGAFLHELMCKPPEHEDDDEGNIVVLGDGLSFGGDNDWAEAVASLARKVHAAPGEFEEVILAIIEELAQPCRERTADYVQWMHCLSLTGLLLKNAKSLRFLQGKAIGPDELLQSLLLPGAKQSHLDVQRIAIRCLGLFGLLERKPSAELLKQLRISYIKGPHSISIEACKALIDLVMWYGPQEVDKMLNLSIPCQLNSEKTTFSPVNFSDSERELDVGTLDILYGGFENDDWASPLPSNEDECVHAILGEGFAKILLLSNNYPSIPASLHPVILSKLIYLYFSDVSEHLHRLKQCLSVFFELYPCLSANHKSCITKSFIPAMRSMWPGIFGNSSGSTFMVSQMRKRAVQASRFMLQMVQIPLYAKEIQPDCENTNTEHPQVIDSCVELPFECGEEGLALRLAVEVTSFQSKKTASEKAYVSALCRILVLLQFRISEQGPVKFMKRLLCRVIECASSEKDLVKELKRMSERLMTVDSQPDQELMQDEVNLILGKLELDCDLDLDGSVSMPQTPAAPATRPTRSRRRVRIEEESSDEDSPSVVPTTQHTVQSRSQRASKTAAMKKMSSATRSLKIDEMEELDEEDSDVTAEDYDASD</sequence>
<evidence type="ECO:0000256" key="4">
    <source>
        <dbReference type="ARBA" id="ARBA00022618"/>
    </source>
</evidence>
<evidence type="ECO:0000256" key="5">
    <source>
        <dbReference type="ARBA" id="ARBA00022776"/>
    </source>
</evidence>
<dbReference type="GO" id="GO:0000793">
    <property type="term" value="C:condensed chromosome"/>
    <property type="evidence" value="ECO:0000318"/>
    <property type="project" value="GO_Central"/>
</dbReference>
<dbReference type="InterPro" id="IPR025977">
    <property type="entry name" value="Cnd3_C"/>
</dbReference>
<comment type="similarity">
    <text evidence="2">Belongs to the CND3 (condensin subunit 3) family.</text>
</comment>
<dbReference type="SMR" id="I1MZF2"/>
<feature type="region of interest" description="Disordered" evidence="8">
    <location>
        <begin position="1005"/>
        <end position="1096"/>
    </location>
</feature>
<dbReference type="FunFam" id="1.25.10.10:FF:000606">
    <property type="entry name" value="ARM repeat superfamily protein"/>
    <property type="match status" value="1"/>
</dbReference>
<dbReference type="SUPFAM" id="SSF48371">
    <property type="entry name" value="ARM repeat"/>
    <property type="match status" value="1"/>
</dbReference>
<keyword evidence="3" id="KW-0158">Chromosome</keyword>
<dbReference type="ExpressionAtlas" id="I1MZF2">
    <property type="expression patterns" value="baseline and differential"/>
</dbReference>
<evidence type="ECO:0000313" key="11">
    <source>
        <dbReference type="EnsemblPlants" id="KRG97946"/>
    </source>
</evidence>
<evidence type="ECO:0000259" key="9">
    <source>
        <dbReference type="Pfam" id="PF12719"/>
    </source>
</evidence>
<keyword evidence="6" id="KW-0226">DNA condensation</keyword>
<dbReference type="EMBL" id="CM000851">
    <property type="protein sequence ID" value="KRG97946.1"/>
    <property type="molecule type" value="Genomic_DNA"/>
</dbReference>
<reference evidence="11" key="2">
    <citation type="submission" date="2018-02" db="UniProtKB">
        <authorList>
            <consortium name="EnsemblPlants"/>
        </authorList>
    </citation>
    <scope>IDENTIFICATION</scope>
    <source>
        <strain evidence="11">Williams 82</strain>
    </source>
</reference>
<evidence type="ECO:0000256" key="2">
    <source>
        <dbReference type="ARBA" id="ARBA00006533"/>
    </source>
</evidence>
<feature type="compositionally biased region" description="Acidic residues" evidence="8">
    <location>
        <begin position="1076"/>
        <end position="1096"/>
    </location>
</feature>
<evidence type="ECO:0000313" key="12">
    <source>
        <dbReference type="Proteomes" id="UP000008827"/>
    </source>
</evidence>
<evidence type="ECO:0000256" key="3">
    <source>
        <dbReference type="ARBA" id="ARBA00022454"/>
    </source>
</evidence>
<dbReference type="eggNOG" id="KOG2025">
    <property type="taxonomic scope" value="Eukaryota"/>
</dbReference>
<evidence type="ECO:0000256" key="6">
    <source>
        <dbReference type="ARBA" id="ARBA00023067"/>
    </source>
</evidence>
<accession>I1MZF2</accession>
<reference evidence="10" key="3">
    <citation type="submission" date="2018-07" db="EMBL/GenBank/DDBJ databases">
        <title>WGS assembly of Glycine max.</title>
        <authorList>
            <person name="Schmutz J."/>
            <person name="Cannon S."/>
            <person name="Schlueter J."/>
            <person name="Ma J."/>
            <person name="Mitros T."/>
            <person name="Nelson W."/>
            <person name="Hyten D."/>
            <person name="Song Q."/>
            <person name="Thelen J."/>
            <person name="Cheng J."/>
            <person name="Xu D."/>
            <person name="Hellsten U."/>
            <person name="May G."/>
            <person name="Yu Y."/>
            <person name="Sakurai T."/>
            <person name="Umezawa T."/>
            <person name="Bhattacharyya M."/>
            <person name="Sandhu D."/>
            <person name="Valliyodan B."/>
            <person name="Lindquist E."/>
            <person name="Peto M."/>
            <person name="Grant D."/>
            <person name="Shu S."/>
            <person name="Goodstein D."/>
            <person name="Barry K."/>
            <person name="Futrell-Griggs M."/>
            <person name="Abernathy B."/>
            <person name="Du J."/>
            <person name="Tian Z."/>
            <person name="Zhu L."/>
            <person name="Gill N."/>
            <person name="Joshi T."/>
            <person name="Libault M."/>
            <person name="Sethuraman A."/>
            <person name="Zhang X."/>
            <person name="Shinozaki K."/>
            <person name="Nguyen H."/>
            <person name="Wing R."/>
            <person name="Cregan P."/>
            <person name="Specht J."/>
            <person name="Grimwood J."/>
            <person name="Rokhsar D."/>
            <person name="Stacey G."/>
            <person name="Shoemaker R."/>
            <person name="Jackson S."/>
        </authorList>
    </citation>
    <scope>NUCLEOTIDE SEQUENCE</scope>
    <source>
        <tissue evidence="10">Callus</tissue>
    </source>
</reference>